<dbReference type="GO" id="GO:0016763">
    <property type="term" value="F:pentosyltransferase activity"/>
    <property type="evidence" value="ECO:0007669"/>
    <property type="project" value="TreeGrafter"/>
</dbReference>
<keyword evidence="12" id="KW-1185">Reference proteome</keyword>
<feature type="transmembrane region" description="Helical" evidence="9">
    <location>
        <begin position="439"/>
        <end position="459"/>
    </location>
</feature>
<feature type="transmembrane region" description="Helical" evidence="9">
    <location>
        <begin position="259"/>
        <end position="284"/>
    </location>
</feature>
<dbReference type="GO" id="GO:0005886">
    <property type="term" value="C:plasma membrane"/>
    <property type="evidence" value="ECO:0007669"/>
    <property type="project" value="UniProtKB-SubCell"/>
</dbReference>
<dbReference type="InterPro" id="IPR003342">
    <property type="entry name" value="ArnT-like_N"/>
</dbReference>
<feature type="transmembrane region" description="Helical" evidence="9">
    <location>
        <begin position="404"/>
        <end position="427"/>
    </location>
</feature>
<keyword evidence="2" id="KW-1003">Cell membrane</keyword>
<evidence type="ECO:0000259" key="10">
    <source>
        <dbReference type="Pfam" id="PF02366"/>
    </source>
</evidence>
<evidence type="ECO:0000313" key="11">
    <source>
        <dbReference type="EMBL" id="MBO1750948.1"/>
    </source>
</evidence>
<protein>
    <submittedName>
        <fullName evidence="11">Glycosyltransferase family 39 protein</fullName>
    </submittedName>
</protein>
<evidence type="ECO:0000256" key="2">
    <source>
        <dbReference type="ARBA" id="ARBA00022475"/>
    </source>
</evidence>
<keyword evidence="6 9" id="KW-1133">Transmembrane helix</keyword>
<dbReference type="EMBL" id="JAGEMK010000001">
    <property type="protein sequence ID" value="MBO1750948.1"/>
    <property type="molecule type" value="Genomic_DNA"/>
</dbReference>
<dbReference type="PANTHER" id="PTHR33908">
    <property type="entry name" value="MANNOSYLTRANSFERASE YKCB-RELATED"/>
    <property type="match status" value="1"/>
</dbReference>
<evidence type="ECO:0000256" key="3">
    <source>
        <dbReference type="ARBA" id="ARBA00022676"/>
    </source>
</evidence>
<dbReference type="InterPro" id="IPR050297">
    <property type="entry name" value="LipidA_mod_glycosyltrf_83"/>
</dbReference>
<feature type="region of interest" description="Disordered" evidence="8">
    <location>
        <begin position="1"/>
        <end position="31"/>
    </location>
</feature>
<dbReference type="Proteomes" id="UP000664209">
    <property type="component" value="Unassembled WGS sequence"/>
</dbReference>
<reference evidence="11" key="1">
    <citation type="submission" date="2021-03" db="EMBL/GenBank/DDBJ databases">
        <title>Actinotalea soli sp. nov., isolated from soil.</title>
        <authorList>
            <person name="Ping W."/>
            <person name="Zhang J."/>
        </authorList>
    </citation>
    <scope>NUCLEOTIDE SEQUENCE</scope>
    <source>
        <strain evidence="11">BY-33</strain>
    </source>
</reference>
<keyword evidence="4" id="KW-0808">Transferase</keyword>
<dbReference type="Pfam" id="PF02366">
    <property type="entry name" value="PMT"/>
    <property type="match status" value="1"/>
</dbReference>
<feature type="transmembrane region" description="Helical" evidence="9">
    <location>
        <begin position="178"/>
        <end position="198"/>
    </location>
</feature>
<feature type="transmembrane region" description="Helical" evidence="9">
    <location>
        <begin position="508"/>
        <end position="535"/>
    </location>
</feature>
<comment type="subcellular location">
    <subcellularLocation>
        <location evidence="1">Cell membrane</location>
        <topology evidence="1">Multi-pass membrane protein</topology>
    </subcellularLocation>
</comment>
<feature type="transmembrane region" description="Helical" evidence="9">
    <location>
        <begin position="371"/>
        <end position="392"/>
    </location>
</feature>
<proteinExistence type="predicted"/>
<evidence type="ECO:0000256" key="6">
    <source>
        <dbReference type="ARBA" id="ARBA00022989"/>
    </source>
</evidence>
<evidence type="ECO:0000256" key="4">
    <source>
        <dbReference type="ARBA" id="ARBA00022679"/>
    </source>
</evidence>
<evidence type="ECO:0000256" key="9">
    <source>
        <dbReference type="SAM" id="Phobius"/>
    </source>
</evidence>
<accession>A0A939LNZ3</accession>
<gene>
    <name evidence="11" type="ORF">J4G33_03940</name>
</gene>
<dbReference type="AlphaFoldDB" id="A0A939LNZ3"/>
<feature type="transmembrane region" description="Helical" evidence="9">
    <location>
        <begin position="466"/>
        <end position="488"/>
    </location>
</feature>
<evidence type="ECO:0000256" key="5">
    <source>
        <dbReference type="ARBA" id="ARBA00022692"/>
    </source>
</evidence>
<feature type="transmembrane region" description="Helical" evidence="9">
    <location>
        <begin position="39"/>
        <end position="58"/>
    </location>
</feature>
<comment type="caution">
    <text evidence="11">The sequence shown here is derived from an EMBL/GenBank/DDBJ whole genome shotgun (WGS) entry which is preliminary data.</text>
</comment>
<evidence type="ECO:0000256" key="1">
    <source>
        <dbReference type="ARBA" id="ARBA00004651"/>
    </source>
</evidence>
<keyword evidence="5 9" id="KW-0812">Transmembrane</keyword>
<dbReference type="GO" id="GO:0009103">
    <property type="term" value="P:lipopolysaccharide biosynthetic process"/>
    <property type="evidence" value="ECO:0007669"/>
    <property type="project" value="UniProtKB-ARBA"/>
</dbReference>
<evidence type="ECO:0000313" key="12">
    <source>
        <dbReference type="Proteomes" id="UP000664209"/>
    </source>
</evidence>
<keyword evidence="3" id="KW-0328">Glycosyltransferase</keyword>
<feature type="domain" description="ArnT-like N-terminal" evidence="10">
    <location>
        <begin position="169"/>
        <end position="311"/>
    </location>
</feature>
<dbReference type="PANTHER" id="PTHR33908:SF11">
    <property type="entry name" value="MEMBRANE PROTEIN"/>
    <property type="match status" value="1"/>
</dbReference>
<feature type="region of interest" description="Disordered" evidence="8">
    <location>
        <begin position="546"/>
        <end position="591"/>
    </location>
</feature>
<evidence type="ECO:0000256" key="7">
    <source>
        <dbReference type="ARBA" id="ARBA00023136"/>
    </source>
</evidence>
<evidence type="ECO:0000256" key="8">
    <source>
        <dbReference type="SAM" id="MobiDB-lite"/>
    </source>
</evidence>
<sequence>MVGTPDRAADLPPRHRAARRPRVTGDGPRRPLAPVTRRVLVAVTLAWVAVTATWSVLLPTYRSADESHHISAILSMQYDGEWGGYRTLNQLEELRATRVVSGWTQREDLREGYYPLAAEGALPRSERPSLVPDGTITETEVVNSLGQHPPGYYVLGAAVNDLTPATLAFDMEAWALRLLSVALLAPLPWLLAAIATRLGADPPAAIAASLVPLGIPQLGALGGAVNNDNLLILSCTAVALLAARIATGDLRARTTVLVGLALACALLSKAWALMFVPVVVLAYVIGGTRTRRWGRAAGSLVAAGALSCAGGWWWVRNYLVFGTLQPAGHSPSLPEPLTWQEGLPTYLEHATTRIPMRFWATLSIKDGSPPYPYALTTGLAALVLAGLVIFLVRKQSFAAGRADALLLVLPFLLCLASLLYSTWGLYLDTGTPRGLQGRYLFAAIAAPAAALGVGVMSMLTFRARWWAVVTLGVGAVAFTVSAMLQALAFHWTGGGNDLLSAARALVAWAAPVPTVTLSIVALLALALTTVLVLLLHGAAHELRSAAPHEVRDRSRGDRAAVDDEDGEPSRRSGDEEAQDATRESDYSLDRA</sequence>
<dbReference type="RefSeq" id="WP_208054549.1">
    <property type="nucleotide sequence ID" value="NZ_JAGEMK010000001.1"/>
</dbReference>
<feature type="transmembrane region" description="Helical" evidence="9">
    <location>
        <begin position="204"/>
        <end position="223"/>
    </location>
</feature>
<keyword evidence="7 9" id="KW-0472">Membrane</keyword>
<organism evidence="11 12">
    <name type="scientific">Actinotalea soli</name>
    <dbReference type="NCBI Taxonomy" id="2819234"/>
    <lineage>
        <taxon>Bacteria</taxon>
        <taxon>Bacillati</taxon>
        <taxon>Actinomycetota</taxon>
        <taxon>Actinomycetes</taxon>
        <taxon>Micrococcales</taxon>
        <taxon>Cellulomonadaceae</taxon>
        <taxon>Actinotalea</taxon>
    </lineage>
</organism>
<feature type="transmembrane region" description="Helical" evidence="9">
    <location>
        <begin position="296"/>
        <end position="315"/>
    </location>
</feature>
<name>A0A939LNZ3_9CELL</name>
<feature type="transmembrane region" description="Helical" evidence="9">
    <location>
        <begin position="230"/>
        <end position="247"/>
    </location>
</feature>